<protein>
    <submittedName>
        <fullName evidence="1">Uncharacterized protein</fullName>
    </submittedName>
</protein>
<evidence type="ECO:0000313" key="2">
    <source>
        <dbReference type="Proteomes" id="UP000029647"/>
    </source>
</evidence>
<comment type="caution">
    <text evidence="1">The sequence shown here is derived from an EMBL/GenBank/DDBJ whole genome shotgun (WGS) entry which is preliminary data.</text>
</comment>
<evidence type="ECO:0000313" key="1">
    <source>
        <dbReference type="EMBL" id="GAL76596.1"/>
    </source>
</evidence>
<accession>A0A090WI00</accession>
<sequence>MKKLISLSILIFFLNSCSKRETKIIDLKSFTIEVPSDFKYHPYYGIDSFVGEISNGKSTFSFDYGYYGGRPTLNSEQFIQANSNKLDSQSYWLFVKLIDTEPFKNSENNKVDRSLVEFTISDLKLNPMSNDIVLDVYPKTKCDYYYSVKFKGKHYSIPFFAFEKNKKLLAKYDIKIDTVDRYVRTISLLKERNDSITKASTLHMIPIKYNSPPYPEFLKMTVISSSNLDKREIERIFKSVTMKTNDI</sequence>
<gene>
    <name evidence="1" type="ORF">JCM19275_1744</name>
</gene>
<reference evidence="1 2" key="1">
    <citation type="journal article" date="2014" name="Genome Announc.">
        <title>Draft Genome Sequences of Marine Flavobacterium Nonlabens Strains NR17, NR24, NR27, NR32, NR33, and Ara13.</title>
        <authorList>
            <person name="Nakanishi M."/>
            <person name="Meirelles P."/>
            <person name="Suzuki R."/>
            <person name="Takatani N."/>
            <person name="Mino S."/>
            <person name="Suda W."/>
            <person name="Oshima K."/>
            <person name="Hattori M."/>
            <person name="Ohkuma M."/>
            <person name="Hosokawa M."/>
            <person name="Miyashita K."/>
            <person name="Thompson F.L."/>
            <person name="Niwa A."/>
            <person name="Sawabe T."/>
            <person name="Sawabe T."/>
        </authorList>
    </citation>
    <scope>NUCLEOTIDE SEQUENCE [LARGE SCALE GENOMIC DNA]</scope>
    <source>
        <strain evidence="2">JCM19275</strain>
    </source>
</reference>
<organism evidence="1 2">
    <name type="scientific">Nonlabens ulvanivorans</name>
    <name type="common">Persicivirga ulvanivorans</name>
    <dbReference type="NCBI Taxonomy" id="906888"/>
    <lineage>
        <taxon>Bacteria</taxon>
        <taxon>Pseudomonadati</taxon>
        <taxon>Bacteroidota</taxon>
        <taxon>Flavobacteriia</taxon>
        <taxon>Flavobacteriales</taxon>
        <taxon>Flavobacteriaceae</taxon>
        <taxon>Nonlabens</taxon>
    </lineage>
</organism>
<proteinExistence type="predicted"/>
<dbReference type="AlphaFoldDB" id="A0A090WI00"/>
<dbReference type="EMBL" id="BBNT01000013">
    <property type="protein sequence ID" value="GAL76596.1"/>
    <property type="molecule type" value="Genomic_DNA"/>
</dbReference>
<dbReference type="Proteomes" id="UP000029647">
    <property type="component" value="Unassembled WGS sequence"/>
</dbReference>
<name>A0A090WI00_NONUL</name>